<protein>
    <submittedName>
        <fullName evidence="6">Peptide ABC transporter</fullName>
    </submittedName>
</protein>
<dbReference type="PANTHER" id="PTHR30290:SF10">
    <property type="entry name" value="PERIPLASMIC OLIGOPEPTIDE-BINDING PROTEIN-RELATED"/>
    <property type="match status" value="1"/>
</dbReference>
<dbReference type="InterPro" id="IPR030678">
    <property type="entry name" value="Peptide/Ni-bd"/>
</dbReference>
<dbReference type="Gene3D" id="3.10.105.10">
    <property type="entry name" value="Dipeptide-binding Protein, Domain 3"/>
    <property type="match status" value="1"/>
</dbReference>
<gene>
    <name evidence="6" type="ORF">JP75_07345</name>
</gene>
<dbReference type="Pfam" id="PF00496">
    <property type="entry name" value="SBP_bac_5"/>
    <property type="match status" value="1"/>
</dbReference>
<reference evidence="6 7" key="1">
    <citation type="submission" date="2014-08" db="EMBL/GenBank/DDBJ databases">
        <authorList>
            <person name="Hassan Y.I."/>
            <person name="Lepp D."/>
            <person name="Zhou T."/>
        </authorList>
    </citation>
    <scope>NUCLEOTIDE SEQUENCE [LARGE SCALE GENOMIC DNA]</scope>
    <source>
        <strain evidence="6 7">IFO13584</strain>
    </source>
</reference>
<evidence type="ECO:0000256" key="4">
    <source>
        <dbReference type="ARBA" id="ARBA00022729"/>
    </source>
</evidence>
<dbReference type="Proteomes" id="UP000028981">
    <property type="component" value="Unassembled WGS sequence"/>
</dbReference>
<dbReference type="CDD" id="cd08516">
    <property type="entry name" value="PBP2_NikA_DppA_OppA_like_11"/>
    <property type="match status" value="1"/>
</dbReference>
<evidence type="ECO:0000313" key="6">
    <source>
        <dbReference type="EMBL" id="KFL31375.1"/>
    </source>
</evidence>
<sequence length="514" mass="55673">MSRLHALTLSRRAFLAAAGAGIVATQLPGSVLAQADSGVLRYALSAFPPSLSPWLNSGAAASTVKTLIMRGLLGYDTDGQLIGEIAESWSSVDPVTYEFKLRGNAVFSNGSPVRAQDVIWTIDQIRAAESTAYLRTTLNQVDSMEAIDDHTVRLTLTKPNAALPFALASPNAAILAEGSTEDAPIACGPFRLAQQERGVFIEVERNPDYYKDGSPHVEKIRLTAYADENLRMAALESGDVDIIEYVPWSAYSRFENSDRMKLSGSLGPFHVVLFNTTKAPFDNPLVRQAIGYAIKREDIVAAAFAGQGQPLYGFPNPPGSAYEASTPENSYTYDPEKAKALLAEAGYPNGFSCTLLATSTYGMLQDTAVVVAAYLQAVGINAELKLPEWASRITAGNEGQYDMAIHGTVGEYNDPDSLYSLLHSSVKTFQNSFGFASERIDSLLEQGRGELDPTKREEIYKQLAQAYFEEVPQAPLVWRVQSFGLGSNVEGFQCLPGFLGVTSTAILLDQARFV</sequence>
<dbReference type="InterPro" id="IPR000914">
    <property type="entry name" value="SBP_5_dom"/>
</dbReference>
<evidence type="ECO:0000259" key="5">
    <source>
        <dbReference type="Pfam" id="PF00496"/>
    </source>
</evidence>
<comment type="subcellular location">
    <subcellularLocation>
        <location evidence="1">Periplasm</location>
    </subcellularLocation>
</comment>
<dbReference type="GO" id="GO:0043190">
    <property type="term" value="C:ATP-binding cassette (ABC) transporter complex"/>
    <property type="evidence" value="ECO:0007669"/>
    <property type="project" value="InterPro"/>
</dbReference>
<name>A0A087M3C2_9HYPH</name>
<dbReference type="SUPFAM" id="SSF53850">
    <property type="entry name" value="Periplasmic binding protein-like II"/>
    <property type="match status" value="1"/>
</dbReference>
<evidence type="ECO:0000256" key="1">
    <source>
        <dbReference type="ARBA" id="ARBA00004418"/>
    </source>
</evidence>
<dbReference type="Gene3D" id="3.40.190.10">
    <property type="entry name" value="Periplasmic binding protein-like II"/>
    <property type="match status" value="1"/>
</dbReference>
<dbReference type="InterPro" id="IPR006311">
    <property type="entry name" value="TAT_signal"/>
</dbReference>
<feature type="domain" description="Solute-binding protein family 5" evidence="5">
    <location>
        <begin position="81"/>
        <end position="425"/>
    </location>
</feature>
<dbReference type="GO" id="GO:1904680">
    <property type="term" value="F:peptide transmembrane transporter activity"/>
    <property type="evidence" value="ECO:0007669"/>
    <property type="project" value="TreeGrafter"/>
</dbReference>
<dbReference type="GO" id="GO:0015833">
    <property type="term" value="P:peptide transport"/>
    <property type="evidence" value="ECO:0007669"/>
    <property type="project" value="TreeGrafter"/>
</dbReference>
<dbReference type="PROSITE" id="PS51318">
    <property type="entry name" value="TAT"/>
    <property type="match status" value="1"/>
</dbReference>
<organism evidence="6 7">
    <name type="scientific">Devosia riboflavina</name>
    <dbReference type="NCBI Taxonomy" id="46914"/>
    <lineage>
        <taxon>Bacteria</taxon>
        <taxon>Pseudomonadati</taxon>
        <taxon>Pseudomonadota</taxon>
        <taxon>Alphaproteobacteria</taxon>
        <taxon>Hyphomicrobiales</taxon>
        <taxon>Devosiaceae</taxon>
        <taxon>Devosia</taxon>
    </lineage>
</organism>
<dbReference type="GO" id="GO:0030288">
    <property type="term" value="C:outer membrane-bounded periplasmic space"/>
    <property type="evidence" value="ECO:0007669"/>
    <property type="project" value="UniProtKB-ARBA"/>
</dbReference>
<keyword evidence="4" id="KW-0732">Signal</keyword>
<keyword evidence="7" id="KW-1185">Reference proteome</keyword>
<dbReference type="EMBL" id="JQGC01000006">
    <property type="protein sequence ID" value="KFL31375.1"/>
    <property type="molecule type" value="Genomic_DNA"/>
</dbReference>
<dbReference type="STRING" id="46914.JP75_07345"/>
<comment type="caution">
    <text evidence="6">The sequence shown here is derived from an EMBL/GenBank/DDBJ whole genome shotgun (WGS) entry which is preliminary data.</text>
</comment>
<evidence type="ECO:0000256" key="3">
    <source>
        <dbReference type="ARBA" id="ARBA00022448"/>
    </source>
</evidence>
<comment type="similarity">
    <text evidence="2">Belongs to the bacterial solute-binding protein 5 family.</text>
</comment>
<evidence type="ECO:0000256" key="2">
    <source>
        <dbReference type="ARBA" id="ARBA00005695"/>
    </source>
</evidence>
<evidence type="ECO:0000313" key="7">
    <source>
        <dbReference type="Proteomes" id="UP000028981"/>
    </source>
</evidence>
<accession>A0A087M3C2</accession>
<dbReference type="RefSeq" id="WP_035081046.1">
    <property type="nucleotide sequence ID" value="NZ_JQGC01000006.1"/>
</dbReference>
<dbReference type="OrthoDB" id="9801912at2"/>
<keyword evidence="3" id="KW-0813">Transport</keyword>
<dbReference type="Gene3D" id="3.90.76.10">
    <property type="entry name" value="Dipeptide-binding Protein, Domain 1"/>
    <property type="match status" value="1"/>
</dbReference>
<dbReference type="AlphaFoldDB" id="A0A087M3C2"/>
<proteinExistence type="inferred from homology"/>
<dbReference type="PIRSF" id="PIRSF002741">
    <property type="entry name" value="MppA"/>
    <property type="match status" value="1"/>
</dbReference>
<dbReference type="InterPro" id="IPR039424">
    <property type="entry name" value="SBP_5"/>
</dbReference>
<dbReference type="PANTHER" id="PTHR30290">
    <property type="entry name" value="PERIPLASMIC BINDING COMPONENT OF ABC TRANSPORTER"/>
    <property type="match status" value="1"/>
</dbReference>